<feature type="region of interest" description="Disordered" evidence="1">
    <location>
        <begin position="1"/>
        <end position="87"/>
    </location>
</feature>
<reference evidence="2" key="1">
    <citation type="submission" date="2021-12" db="EMBL/GenBank/DDBJ databases">
        <authorList>
            <person name="Zaccaron A."/>
            <person name="Stergiopoulos I."/>
        </authorList>
    </citation>
    <scope>NUCLEOTIDE SEQUENCE</scope>
    <source>
        <strain evidence="2">Race5_Kim</strain>
    </source>
</reference>
<reference evidence="2" key="2">
    <citation type="journal article" date="2022" name="Microb. Genom.">
        <title>A chromosome-scale genome assembly of the tomato pathogen Cladosporium fulvum reveals a compartmentalized genome architecture and the presence of a dispensable chromosome.</title>
        <authorList>
            <person name="Zaccaron A.Z."/>
            <person name="Chen L.H."/>
            <person name="Samaras A."/>
            <person name="Stergiopoulos I."/>
        </authorList>
    </citation>
    <scope>NUCLEOTIDE SEQUENCE</scope>
    <source>
        <strain evidence="2">Race5_Kim</strain>
    </source>
</reference>
<evidence type="ECO:0000256" key="1">
    <source>
        <dbReference type="SAM" id="MobiDB-lite"/>
    </source>
</evidence>
<dbReference type="AlphaFoldDB" id="A0A9Q8USL0"/>
<dbReference type="EMBL" id="CP090170">
    <property type="protein sequence ID" value="UJO20892.1"/>
    <property type="molecule type" value="Genomic_DNA"/>
</dbReference>
<feature type="compositionally biased region" description="Polar residues" evidence="1">
    <location>
        <begin position="1"/>
        <end position="22"/>
    </location>
</feature>
<accession>A0A9Q8USL0</accession>
<evidence type="ECO:0000313" key="2">
    <source>
        <dbReference type="EMBL" id="UJO20892.1"/>
    </source>
</evidence>
<gene>
    <name evidence="2" type="ORF">CLAFUR5_11069</name>
</gene>
<dbReference type="RefSeq" id="XP_047765258.1">
    <property type="nucleotide sequence ID" value="XM_047910217.1"/>
</dbReference>
<protein>
    <submittedName>
        <fullName evidence="2">Uncharacterized protein</fullName>
    </submittedName>
</protein>
<dbReference type="KEGG" id="ffu:CLAFUR5_11069"/>
<feature type="compositionally biased region" description="Polar residues" evidence="1">
    <location>
        <begin position="37"/>
        <end position="49"/>
    </location>
</feature>
<name>A0A9Q8USL0_PASFU</name>
<evidence type="ECO:0000313" key="3">
    <source>
        <dbReference type="Proteomes" id="UP000756132"/>
    </source>
</evidence>
<proteinExistence type="predicted"/>
<feature type="compositionally biased region" description="Basic residues" evidence="1">
    <location>
        <begin position="75"/>
        <end position="87"/>
    </location>
</feature>
<dbReference type="GeneID" id="71990947"/>
<sequence length="87" mass="9409">MTSSKFVEILDTSNAPYSQANVSLDDVLAETRRRSQSETSLNSSGASDRSTSPTSPSPSPSSSFYGQQPAQPVKTRLRGFSIRKNKP</sequence>
<dbReference type="OrthoDB" id="3935322at2759"/>
<dbReference type="Proteomes" id="UP000756132">
    <property type="component" value="Chromosome 8"/>
</dbReference>
<keyword evidence="3" id="KW-1185">Reference proteome</keyword>
<organism evidence="2 3">
    <name type="scientific">Passalora fulva</name>
    <name type="common">Tomato leaf mold</name>
    <name type="synonym">Cladosporium fulvum</name>
    <dbReference type="NCBI Taxonomy" id="5499"/>
    <lineage>
        <taxon>Eukaryota</taxon>
        <taxon>Fungi</taxon>
        <taxon>Dikarya</taxon>
        <taxon>Ascomycota</taxon>
        <taxon>Pezizomycotina</taxon>
        <taxon>Dothideomycetes</taxon>
        <taxon>Dothideomycetidae</taxon>
        <taxon>Mycosphaerellales</taxon>
        <taxon>Mycosphaerellaceae</taxon>
        <taxon>Fulvia</taxon>
    </lineage>
</organism>